<keyword evidence="8" id="KW-1185">Reference proteome</keyword>
<evidence type="ECO:0000256" key="3">
    <source>
        <dbReference type="ARBA" id="ARBA00022833"/>
    </source>
</evidence>
<sequence>MELLPQDYIGEPAQDSFAALTSHSTEHVTGNNMDEDDILRIAIPSIESTTFQGSWFQRSDTLSWTQSKIATYSYIHRLFRCVDCGFEGFLSKVSEHWLGCHCNLRVLQCPRCPSNYTRVRSFRHHWATMHGEILRASFINENFYMKQVTLFLSALKTEVEIQSASVEEQKIFMCSNCAYQTSRKDLYNRHRQAHTNEKPYSCYLCDSKFSRSDNAKTHFLRKHREHFYDKSKIRKNGFENNPTTVQHYQQPQQQVQLEQVDMQQTQIPQQTLMQTSLSQPYQASQSLQRQDISDVQQQHINFQIKQQQQQMHLQQRHSTVVSQEKSIVQSQLQPQMQLKQVRQCMPLQPQQQVVEGMHHFNMQKSLPHPQNQVGIQGKQIIQHQWGMHLQSPPSQQGFLDIDHTQDQQDDASGIRQQQHSVQNTQVIQHYHQPLHQKQRIQFQQQAHLQELHTQQPSLLMQQHSLKIQEVQHQNIELQNELQFLVQQVQQLKNKMEVVQQQLK</sequence>
<reference evidence="7 8" key="1">
    <citation type="journal article" date="2016" name="Genome Biol. Evol.">
        <title>Gene Family Evolution Reflects Adaptation to Soil Environmental Stressors in the Genome of the Collembolan Orchesella cincta.</title>
        <authorList>
            <person name="Faddeeva-Vakhrusheva A."/>
            <person name="Derks M.F."/>
            <person name="Anvar S.Y."/>
            <person name="Agamennone V."/>
            <person name="Suring W."/>
            <person name="Smit S."/>
            <person name="van Straalen N.M."/>
            <person name="Roelofs D."/>
        </authorList>
    </citation>
    <scope>NUCLEOTIDE SEQUENCE [LARGE SCALE GENOMIC DNA]</scope>
    <source>
        <tissue evidence="7">Mixed pool</tissue>
    </source>
</reference>
<keyword evidence="5" id="KW-0175">Coiled coil</keyword>
<proteinExistence type="predicted"/>
<feature type="coiled-coil region" evidence="5">
    <location>
        <begin position="460"/>
        <end position="501"/>
    </location>
</feature>
<dbReference type="GO" id="GO:0008270">
    <property type="term" value="F:zinc ion binding"/>
    <property type="evidence" value="ECO:0007669"/>
    <property type="project" value="UniProtKB-KW"/>
</dbReference>
<evidence type="ECO:0000256" key="4">
    <source>
        <dbReference type="PROSITE-ProRule" id="PRU00042"/>
    </source>
</evidence>
<dbReference type="SUPFAM" id="SSF57667">
    <property type="entry name" value="beta-beta-alpha zinc fingers"/>
    <property type="match status" value="1"/>
</dbReference>
<dbReference type="PROSITE" id="PS50157">
    <property type="entry name" value="ZINC_FINGER_C2H2_2"/>
    <property type="match status" value="1"/>
</dbReference>
<dbReference type="InterPro" id="IPR013087">
    <property type="entry name" value="Znf_C2H2_type"/>
</dbReference>
<keyword evidence="2 4" id="KW-0863">Zinc-finger</keyword>
<comment type="caution">
    <text evidence="7">The sequence shown here is derived from an EMBL/GenBank/DDBJ whole genome shotgun (WGS) entry which is preliminary data.</text>
</comment>
<evidence type="ECO:0000259" key="6">
    <source>
        <dbReference type="PROSITE" id="PS50157"/>
    </source>
</evidence>
<evidence type="ECO:0000256" key="2">
    <source>
        <dbReference type="ARBA" id="ARBA00022771"/>
    </source>
</evidence>
<dbReference type="Gene3D" id="3.30.160.60">
    <property type="entry name" value="Classic Zinc Finger"/>
    <property type="match status" value="2"/>
</dbReference>
<evidence type="ECO:0000313" key="7">
    <source>
        <dbReference type="EMBL" id="ODN03115.1"/>
    </source>
</evidence>
<dbReference type="Proteomes" id="UP000094527">
    <property type="component" value="Unassembled WGS sequence"/>
</dbReference>
<dbReference type="EMBL" id="LJIJ01000086">
    <property type="protein sequence ID" value="ODN03115.1"/>
    <property type="molecule type" value="Genomic_DNA"/>
</dbReference>
<dbReference type="GO" id="GO:0000981">
    <property type="term" value="F:DNA-binding transcription factor activity, RNA polymerase II-specific"/>
    <property type="evidence" value="ECO:0007669"/>
    <property type="project" value="TreeGrafter"/>
</dbReference>
<accession>A0A1D2NDF2</accession>
<dbReference type="SMART" id="SM00355">
    <property type="entry name" value="ZnF_C2H2"/>
    <property type="match status" value="4"/>
</dbReference>
<dbReference type="OrthoDB" id="654211at2759"/>
<evidence type="ECO:0000256" key="1">
    <source>
        <dbReference type="ARBA" id="ARBA00022723"/>
    </source>
</evidence>
<name>A0A1D2NDF2_ORCCI</name>
<dbReference type="PROSITE" id="PS00028">
    <property type="entry name" value="ZINC_FINGER_C2H2_1"/>
    <property type="match status" value="2"/>
</dbReference>
<organism evidence="7 8">
    <name type="scientific">Orchesella cincta</name>
    <name type="common">Springtail</name>
    <name type="synonym">Podura cincta</name>
    <dbReference type="NCBI Taxonomy" id="48709"/>
    <lineage>
        <taxon>Eukaryota</taxon>
        <taxon>Metazoa</taxon>
        <taxon>Ecdysozoa</taxon>
        <taxon>Arthropoda</taxon>
        <taxon>Hexapoda</taxon>
        <taxon>Collembola</taxon>
        <taxon>Entomobryomorpha</taxon>
        <taxon>Entomobryoidea</taxon>
        <taxon>Orchesellidae</taxon>
        <taxon>Orchesellinae</taxon>
        <taxon>Orchesella</taxon>
    </lineage>
</organism>
<dbReference type="InterPro" id="IPR036236">
    <property type="entry name" value="Znf_C2H2_sf"/>
</dbReference>
<dbReference type="PANTHER" id="PTHR23235">
    <property type="entry name" value="KRUEPPEL-LIKE TRANSCRIPTION FACTOR"/>
    <property type="match status" value="1"/>
</dbReference>
<evidence type="ECO:0000256" key="5">
    <source>
        <dbReference type="SAM" id="Coils"/>
    </source>
</evidence>
<dbReference type="STRING" id="48709.A0A1D2NDF2"/>
<keyword evidence="3" id="KW-0862">Zinc</keyword>
<feature type="domain" description="C2H2-type" evidence="6">
    <location>
        <begin position="172"/>
        <end position="199"/>
    </location>
</feature>
<protein>
    <submittedName>
        <fullName evidence="7">Protein charlatan</fullName>
    </submittedName>
</protein>
<evidence type="ECO:0000313" key="8">
    <source>
        <dbReference type="Proteomes" id="UP000094527"/>
    </source>
</evidence>
<dbReference type="AlphaFoldDB" id="A0A1D2NDF2"/>
<dbReference type="GO" id="GO:0000978">
    <property type="term" value="F:RNA polymerase II cis-regulatory region sequence-specific DNA binding"/>
    <property type="evidence" value="ECO:0007669"/>
    <property type="project" value="TreeGrafter"/>
</dbReference>
<gene>
    <name evidence="7" type="ORF">Ocin01_03552</name>
</gene>
<dbReference type="PANTHER" id="PTHR23235:SF120">
    <property type="entry name" value="KRUPPEL-LIKE FACTOR 15"/>
    <property type="match status" value="1"/>
</dbReference>
<keyword evidence="1" id="KW-0479">Metal-binding</keyword>